<sequence length="170" mass="19120">MGAMTGEFGAIRKADYSQAWGKDSTNLAEYDYYLRAESQFNLYTKEGLERFAEISRQGLQVLPGSPLQPRGTRHWPGSSTTREALFLWCLVKTKMQLSAEGNGIRRRAIATSRRYMRLGREADARAAVEKMLKSAPTATIQSWRQTWNFRDPSILDQAAADLARAGLSPQ</sequence>
<evidence type="ECO:0000313" key="1">
    <source>
        <dbReference type="EMBL" id="SCB57030.1"/>
    </source>
</evidence>
<proteinExistence type="predicted"/>
<evidence type="ECO:0000313" key="2">
    <source>
        <dbReference type="Proteomes" id="UP000198723"/>
    </source>
</evidence>
<accession>A0A1C3XXR0</accession>
<dbReference type="Proteomes" id="UP000198723">
    <property type="component" value="Unassembled WGS sequence"/>
</dbReference>
<dbReference type="AlphaFoldDB" id="A0A1C3XXR0"/>
<name>A0A1C3XXR0_9HYPH</name>
<reference evidence="1 2" key="1">
    <citation type="submission" date="2016-08" db="EMBL/GenBank/DDBJ databases">
        <authorList>
            <person name="Seilhamer J.J."/>
        </authorList>
    </citation>
    <scope>NUCLEOTIDE SEQUENCE [LARGE SCALE GENOMIC DNA]</scope>
    <source>
        <strain evidence="1 2">HBR26</strain>
    </source>
</reference>
<gene>
    <name evidence="1" type="ORF">GA0061105_10216</name>
</gene>
<protein>
    <submittedName>
        <fullName evidence="1">Uncharacterized protein</fullName>
    </submittedName>
</protein>
<dbReference type="STRING" id="1138170.GA0061105_10216"/>
<organism evidence="1 2">
    <name type="scientific">Rhizobium aethiopicum</name>
    <dbReference type="NCBI Taxonomy" id="1138170"/>
    <lineage>
        <taxon>Bacteria</taxon>
        <taxon>Pseudomonadati</taxon>
        <taxon>Pseudomonadota</taxon>
        <taxon>Alphaproteobacteria</taxon>
        <taxon>Hyphomicrobiales</taxon>
        <taxon>Rhizobiaceae</taxon>
        <taxon>Rhizobium/Agrobacterium group</taxon>
        <taxon>Rhizobium</taxon>
    </lineage>
</organism>
<dbReference type="EMBL" id="FMAJ01000002">
    <property type="protein sequence ID" value="SCB57030.1"/>
    <property type="molecule type" value="Genomic_DNA"/>
</dbReference>